<dbReference type="FunFam" id="3.40.50.300:FF:000006">
    <property type="entry name" value="DNA-binding transcriptional regulator NtrC"/>
    <property type="match status" value="1"/>
</dbReference>
<dbReference type="SMART" id="SM00448">
    <property type="entry name" value="REC"/>
    <property type="match status" value="1"/>
</dbReference>
<proteinExistence type="predicted"/>
<dbReference type="InterPro" id="IPR058031">
    <property type="entry name" value="AAA_lid_NorR"/>
</dbReference>
<reference evidence="9 10" key="1">
    <citation type="submission" date="2019-03" db="EMBL/GenBank/DDBJ databases">
        <title>Genomic Encyclopedia of Type Strains, Phase IV (KMG-IV): sequencing the most valuable type-strain genomes for metagenomic binning, comparative biology and taxonomic classification.</title>
        <authorList>
            <person name="Goeker M."/>
        </authorList>
    </citation>
    <scope>NUCLEOTIDE SEQUENCE [LARGE SCALE GENOMIC DNA]</scope>
    <source>
        <strain evidence="9 10">DSM 24179</strain>
    </source>
</reference>
<dbReference type="PANTHER" id="PTHR32071:SF113">
    <property type="entry name" value="ALGINATE BIOSYNTHESIS TRANSCRIPTIONAL REGULATORY PROTEIN ALGB"/>
    <property type="match status" value="1"/>
</dbReference>
<dbReference type="Gene3D" id="3.40.50.300">
    <property type="entry name" value="P-loop containing nucleotide triphosphate hydrolases"/>
    <property type="match status" value="1"/>
</dbReference>
<dbReference type="CDD" id="cd00009">
    <property type="entry name" value="AAA"/>
    <property type="match status" value="1"/>
</dbReference>
<dbReference type="PROSITE" id="PS50045">
    <property type="entry name" value="SIGMA54_INTERACT_4"/>
    <property type="match status" value="1"/>
</dbReference>
<comment type="caution">
    <text evidence="9">The sequence shown here is derived from an EMBL/GenBank/DDBJ whole genome shotgun (WGS) entry which is preliminary data.</text>
</comment>
<dbReference type="InterPro" id="IPR011006">
    <property type="entry name" value="CheY-like_superfamily"/>
</dbReference>
<dbReference type="PRINTS" id="PR01590">
    <property type="entry name" value="HTHFIS"/>
</dbReference>
<dbReference type="Pfam" id="PF02954">
    <property type="entry name" value="HTH_8"/>
    <property type="match status" value="1"/>
</dbReference>
<evidence type="ECO:0000256" key="5">
    <source>
        <dbReference type="ARBA" id="ARBA00023163"/>
    </source>
</evidence>
<keyword evidence="6" id="KW-0597">Phosphoprotein</keyword>
<dbReference type="RefSeq" id="WP_132433269.1">
    <property type="nucleotide sequence ID" value="NZ_SLWK01000003.1"/>
</dbReference>
<evidence type="ECO:0000256" key="4">
    <source>
        <dbReference type="ARBA" id="ARBA00023125"/>
    </source>
</evidence>
<keyword evidence="2" id="KW-0067">ATP-binding</keyword>
<evidence type="ECO:0000259" key="7">
    <source>
        <dbReference type="PROSITE" id="PS50045"/>
    </source>
</evidence>
<feature type="modified residue" description="4-aspartylphosphate" evidence="6">
    <location>
        <position position="54"/>
    </location>
</feature>
<evidence type="ECO:0000256" key="3">
    <source>
        <dbReference type="ARBA" id="ARBA00023015"/>
    </source>
</evidence>
<evidence type="ECO:0000313" key="10">
    <source>
        <dbReference type="Proteomes" id="UP000295221"/>
    </source>
</evidence>
<dbReference type="GO" id="GO:0000160">
    <property type="term" value="P:phosphorelay signal transduction system"/>
    <property type="evidence" value="ECO:0007669"/>
    <property type="project" value="InterPro"/>
</dbReference>
<feature type="domain" description="Response regulatory" evidence="8">
    <location>
        <begin position="5"/>
        <end position="124"/>
    </location>
</feature>
<dbReference type="InterPro" id="IPR027417">
    <property type="entry name" value="P-loop_NTPase"/>
</dbReference>
<dbReference type="InterPro" id="IPR025943">
    <property type="entry name" value="Sigma_54_int_dom_ATP-bd_2"/>
</dbReference>
<keyword evidence="5" id="KW-0804">Transcription</keyword>
<keyword evidence="10" id="KW-1185">Reference proteome</keyword>
<dbReference type="InterPro" id="IPR003593">
    <property type="entry name" value="AAA+_ATPase"/>
</dbReference>
<keyword evidence="3" id="KW-0805">Transcription regulation</keyword>
<accession>A0A4R2GKQ1</accession>
<dbReference type="SUPFAM" id="SSF52540">
    <property type="entry name" value="P-loop containing nucleoside triphosphate hydrolases"/>
    <property type="match status" value="1"/>
</dbReference>
<evidence type="ECO:0000256" key="2">
    <source>
        <dbReference type="ARBA" id="ARBA00022840"/>
    </source>
</evidence>
<dbReference type="Gene3D" id="1.10.10.60">
    <property type="entry name" value="Homeodomain-like"/>
    <property type="match status" value="1"/>
</dbReference>
<dbReference type="PROSITE" id="PS50110">
    <property type="entry name" value="RESPONSE_REGULATORY"/>
    <property type="match status" value="1"/>
</dbReference>
<sequence>MKDSSIIIVDDNKSILTALELLLCGKCRKVKTLASPNSLLHELGKTNYDLLLLDMNYSAGINTGNEGIYWLKRVLDKYPSLSVIMITAYGGIELAVKAVRMGAADFVTKPWENAKMLQVIESACRVSAGRKRAKGDVSVKSKSADSKDEVFEGESDSWKKVLQIISKVAITDANVLLTGENGTGKEVVAKKIHQLSARKQNSMVMVDMGAIVEGLFESELFGHKKGAFTDAKNDRIGKIEEANEGTLFLDEIGNMPLPMQAKLLTVLQSRTVTRLGENDPRPVNIRLISATNGELPKMVDNGNFREDLLYRINTIHIEIPPLRQRKADIPGFVNYFLLKYTEKYHKTGLTISDSAMELLLSYNWPGNVRELQHAIEKAVILSDQEKIQPADFMFREIESKKSMNQFNGTLEQMEKSLIEEAIMRHQGNMTSVAMQLGITRQTLYNKIKKYDL</sequence>
<dbReference type="InterPro" id="IPR009057">
    <property type="entry name" value="Homeodomain-like_sf"/>
</dbReference>
<keyword evidence="4 9" id="KW-0238">DNA-binding</keyword>
<dbReference type="PROSITE" id="PS00676">
    <property type="entry name" value="SIGMA54_INTERACT_2"/>
    <property type="match status" value="1"/>
</dbReference>
<dbReference type="GO" id="GO:0006355">
    <property type="term" value="P:regulation of DNA-templated transcription"/>
    <property type="evidence" value="ECO:0007669"/>
    <property type="project" value="InterPro"/>
</dbReference>
<dbReference type="Gene3D" id="3.40.50.2300">
    <property type="match status" value="1"/>
</dbReference>
<dbReference type="SMART" id="SM00382">
    <property type="entry name" value="AAA"/>
    <property type="match status" value="1"/>
</dbReference>
<dbReference type="InterPro" id="IPR025944">
    <property type="entry name" value="Sigma_54_int_dom_CS"/>
</dbReference>
<organism evidence="9 10">
    <name type="scientific">Natronoflexus pectinivorans</name>
    <dbReference type="NCBI Taxonomy" id="682526"/>
    <lineage>
        <taxon>Bacteria</taxon>
        <taxon>Pseudomonadati</taxon>
        <taxon>Bacteroidota</taxon>
        <taxon>Bacteroidia</taxon>
        <taxon>Marinilabiliales</taxon>
        <taxon>Marinilabiliaceae</taxon>
        <taxon>Natronoflexus</taxon>
    </lineage>
</organism>
<dbReference type="Gene3D" id="1.10.8.60">
    <property type="match status" value="1"/>
</dbReference>
<dbReference type="GO" id="GO:0043565">
    <property type="term" value="F:sequence-specific DNA binding"/>
    <property type="evidence" value="ECO:0007669"/>
    <property type="project" value="InterPro"/>
</dbReference>
<evidence type="ECO:0000313" key="9">
    <source>
        <dbReference type="EMBL" id="TCO09372.1"/>
    </source>
</evidence>
<dbReference type="AlphaFoldDB" id="A0A4R2GKQ1"/>
<evidence type="ECO:0000256" key="1">
    <source>
        <dbReference type="ARBA" id="ARBA00022741"/>
    </source>
</evidence>
<dbReference type="Pfam" id="PF00072">
    <property type="entry name" value="Response_reg"/>
    <property type="match status" value="1"/>
</dbReference>
<evidence type="ECO:0000256" key="6">
    <source>
        <dbReference type="PROSITE-ProRule" id="PRU00169"/>
    </source>
</evidence>
<dbReference type="InterPro" id="IPR002078">
    <property type="entry name" value="Sigma_54_int"/>
</dbReference>
<dbReference type="Pfam" id="PF25601">
    <property type="entry name" value="AAA_lid_14"/>
    <property type="match status" value="1"/>
</dbReference>
<gene>
    <name evidence="9" type="ORF">EV194_103285</name>
</gene>
<dbReference type="PANTHER" id="PTHR32071">
    <property type="entry name" value="TRANSCRIPTIONAL REGULATORY PROTEIN"/>
    <property type="match status" value="1"/>
</dbReference>
<dbReference type="InterPro" id="IPR002197">
    <property type="entry name" value="HTH_Fis"/>
</dbReference>
<dbReference type="SUPFAM" id="SSF46689">
    <property type="entry name" value="Homeodomain-like"/>
    <property type="match status" value="1"/>
</dbReference>
<protein>
    <submittedName>
        <fullName evidence="9">DNA-binding NtrC family response regulator</fullName>
    </submittedName>
</protein>
<feature type="domain" description="Sigma-54 factor interaction" evidence="7">
    <location>
        <begin position="151"/>
        <end position="380"/>
    </location>
</feature>
<keyword evidence="1" id="KW-0547">Nucleotide-binding</keyword>
<dbReference type="GO" id="GO:0005524">
    <property type="term" value="F:ATP binding"/>
    <property type="evidence" value="ECO:0007669"/>
    <property type="project" value="UniProtKB-KW"/>
</dbReference>
<dbReference type="SUPFAM" id="SSF52172">
    <property type="entry name" value="CheY-like"/>
    <property type="match status" value="1"/>
</dbReference>
<name>A0A4R2GKQ1_9BACT</name>
<dbReference type="OrthoDB" id="9810703at2"/>
<dbReference type="InterPro" id="IPR001789">
    <property type="entry name" value="Sig_transdc_resp-reg_receiver"/>
</dbReference>
<dbReference type="Proteomes" id="UP000295221">
    <property type="component" value="Unassembled WGS sequence"/>
</dbReference>
<dbReference type="Pfam" id="PF00158">
    <property type="entry name" value="Sigma54_activat"/>
    <property type="match status" value="1"/>
</dbReference>
<dbReference type="EMBL" id="SLWK01000003">
    <property type="protein sequence ID" value="TCO09372.1"/>
    <property type="molecule type" value="Genomic_DNA"/>
</dbReference>
<evidence type="ECO:0000259" key="8">
    <source>
        <dbReference type="PROSITE" id="PS50110"/>
    </source>
</evidence>
<dbReference type="PROSITE" id="PS00688">
    <property type="entry name" value="SIGMA54_INTERACT_3"/>
    <property type="match status" value="1"/>
</dbReference>